<dbReference type="Proteomes" id="UP000006772">
    <property type="component" value="Unassembled WGS sequence"/>
</dbReference>
<feature type="coiled-coil region" evidence="1">
    <location>
        <begin position="11"/>
        <end position="48"/>
    </location>
</feature>
<keyword evidence="1" id="KW-0175">Coiled coil</keyword>
<proteinExistence type="predicted"/>
<sequence length="69" mass="7923">MEIEPAKQLTADDITLLMKAMEKLKDELNELSKTLNEVAFAMEEEEAQKFKVTVFDVIAKIKRQIQQAP</sequence>
<protein>
    <submittedName>
        <fullName evidence="2">Uncharacterized protein</fullName>
    </submittedName>
</protein>
<organism evidence="2 3">
    <name type="scientific">Herbaspirillum frisingense GSF30</name>
    <dbReference type="NCBI Taxonomy" id="864073"/>
    <lineage>
        <taxon>Bacteria</taxon>
        <taxon>Pseudomonadati</taxon>
        <taxon>Pseudomonadota</taxon>
        <taxon>Betaproteobacteria</taxon>
        <taxon>Burkholderiales</taxon>
        <taxon>Oxalobacteraceae</taxon>
        <taxon>Herbaspirillum</taxon>
    </lineage>
</organism>
<evidence type="ECO:0000313" key="2">
    <source>
        <dbReference type="EMBL" id="EOA03968.1"/>
    </source>
</evidence>
<name>A0AAI9N318_9BURK</name>
<dbReference type="AlphaFoldDB" id="A0AAI9N318"/>
<gene>
    <name evidence="2" type="ORF">HFRIS_014854</name>
</gene>
<evidence type="ECO:0000313" key="3">
    <source>
        <dbReference type="Proteomes" id="UP000006772"/>
    </source>
</evidence>
<dbReference type="EMBL" id="AEEC02000020">
    <property type="protein sequence ID" value="EOA03968.1"/>
    <property type="molecule type" value="Genomic_DNA"/>
</dbReference>
<reference evidence="2 3" key="1">
    <citation type="journal article" date="2013" name="Front. Microbiol.">
        <title>The genome of the endophytic bacterium H. frisingense GSF30(T) identifies diverse strategies in the Herbaspirillum genus to interact with plants.</title>
        <authorList>
            <person name="Straub D."/>
            <person name="Rothballer M."/>
            <person name="Hartmann A."/>
            <person name="Ludewig U."/>
        </authorList>
    </citation>
    <scope>NUCLEOTIDE SEQUENCE [LARGE SCALE GENOMIC DNA]</scope>
    <source>
        <strain evidence="2 3">GSF30</strain>
    </source>
</reference>
<evidence type="ECO:0000256" key="1">
    <source>
        <dbReference type="SAM" id="Coils"/>
    </source>
</evidence>
<comment type="caution">
    <text evidence="2">The sequence shown here is derived from an EMBL/GenBank/DDBJ whole genome shotgun (WGS) entry which is preliminary data.</text>
</comment>
<accession>A0AAI9N318</accession>
<dbReference type="RefSeq" id="WP_006464203.1">
    <property type="nucleotide sequence ID" value="NZ_AEEC02000020.1"/>
</dbReference>